<feature type="active site" evidence="10">
    <location>
        <position position="171"/>
    </location>
</feature>
<feature type="domain" description="Tyr recombinase" evidence="11">
    <location>
        <begin position="107"/>
        <end position="291"/>
    </location>
</feature>
<dbReference type="PROSITE" id="PS51900">
    <property type="entry name" value="CB"/>
    <property type="match status" value="1"/>
</dbReference>
<reference evidence="13 14" key="1">
    <citation type="submission" date="2022-01" db="EMBL/GenBank/DDBJ databases">
        <title>Novel bile acid biosynthetic pathways are enriched in the microbiome of centenarians.</title>
        <authorList>
            <person name="Sato Y."/>
            <person name="Atarashi K."/>
            <person name="Plichta R.D."/>
            <person name="Arai Y."/>
            <person name="Sasajima S."/>
            <person name="Kearney M.S."/>
            <person name="Suda W."/>
            <person name="Takeshita K."/>
            <person name="Sasaki T."/>
            <person name="Okamoto S."/>
            <person name="Skelly N.A."/>
            <person name="Okamura Y."/>
            <person name="Vlamakis H."/>
            <person name="Li Y."/>
            <person name="Tanoue T."/>
            <person name="Takei H."/>
            <person name="Nittono H."/>
            <person name="Narushima S."/>
            <person name="Irie J."/>
            <person name="Itoh H."/>
            <person name="Moriya K."/>
            <person name="Sugiura Y."/>
            <person name="Suematsu M."/>
            <person name="Moritoki N."/>
            <person name="Shibata S."/>
            <person name="Littman R.D."/>
            <person name="Fischbach A.M."/>
            <person name="Uwamino Y."/>
            <person name="Inoue T."/>
            <person name="Honda A."/>
            <person name="Hattori M."/>
            <person name="Murai T."/>
            <person name="Xavier J.R."/>
            <person name="Hirose N."/>
            <person name="Honda K."/>
        </authorList>
    </citation>
    <scope>NUCLEOTIDE SEQUENCE [LARGE SCALE GENOMIC DNA]</scope>
    <source>
        <strain evidence="13 14">CE91-St30</strain>
    </source>
</reference>
<dbReference type="Pfam" id="PF00589">
    <property type="entry name" value="Phage_integrase"/>
    <property type="match status" value="1"/>
</dbReference>
<evidence type="ECO:0000256" key="10">
    <source>
        <dbReference type="HAMAP-Rule" id="MF_01808"/>
    </source>
</evidence>
<keyword evidence="9 10" id="KW-0131">Cell cycle</keyword>
<sequence>MLDTEIREYIAYLSIERGSSPLTVSAYERDLKRYAAFLEAQGIASLERIDRDAVLAYEAELVASGLAPSTIERRVSAIKGFHRFLVRENIAAKNPTDSLRLPKVPETLPDVLSVEQVERMLSQPFDDSATGLRDRAILEVLYGCGLRVSELTGLDLGSLLLDEGFVRVVGKGSKERIAPIAGAAETALRAYLDRGRAELAKPYAKPTSAVFLNARGGRLTRQSAHAIVARAGLSIGVENLHPHTLRHSFATHLLGGGADLRVIQEILGHSDISTTQIYTHVDRAHIHDEYISAHPRARCRE</sequence>
<dbReference type="InterPro" id="IPR050090">
    <property type="entry name" value="Tyrosine_recombinase_XerCD"/>
</dbReference>
<comment type="similarity">
    <text evidence="2">Belongs to the 'phage' integrase family. XerD subfamily.</text>
</comment>
<feature type="domain" description="Core-binding (CB)" evidence="12">
    <location>
        <begin position="1"/>
        <end position="86"/>
    </location>
</feature>
<keyword evidence="7 10" id="KW-0238">DNA-binding</keyword>
<dbReference type="InterPro" id="IPR010998">
    <property type="entry name" value="Integrase_recombinase_N"/>
</dbReference>
<comment type="similarity">
    <text evidence="10">Belongs to the 'phage' integrase family. XerC subfamily.</text>
</comment>
<dbReference type="InterPro" id="IPR002104">
    <property type="entry name" value="Integrase_catalytic"/>
</dbReference>
<dbReference type="CDD" id="cd00798">
    <property type="entry name" value="INT_XerDC_C"/>
    <property type="match status" value="1"/>
</dbReference>
<evidence type="ECO:0000256" key="5">
    <source>
        <dbReference type="ARBA" id="ARBA00022829"/>
    </source>
</evidence>
<feature type="active site" description="O-(3'-phospho-DNA)-tyrosine intermediate" evidence="10">
    <location>
        <position position="278"/>
    </location>
</feature>
<dbReference type="InterPro" id="IPR011010">
    <property type="entry name" value="DNA_brk_join_enz"/>
</dbReference>
<evidence type="ECO:0000313" key="14">
    <source>
        <dbReference type="Proteomes" id="UP001320544"/>
    </source>
</evidence>
<dbReference type="NCBIfam" id="NF001399">
    <property type="entry name" value="PRK00283.1"/>
    <property type="match status" value="1"/>
</dbReference>
<dbReference type="HAMAP" id="MF_01808">
    <property type="entry name" value="Recomb_XerC_XerD"/>
    <property type="match status" value="1"/>
</dbReference>
<comment type="subunit">
    <text evidence="10">Forms a cyclic heterotetrameric complex composed of two molecules of XerC and two molecules of XerD.</text>
</comment>
<accession>A0ABN6MFL6</accession>
<dbReference type="InterPro" id="IPR004107">
    <property type="entry name" value="Integrase_SAM-like_N"/>
</dbReference>
<keyword evidence="3 10" id="KW-0963">Cytoplasm</keyword>
<dbReference type="Proteomes" id="UP001320544">
    <property type="component" value="Chromosome"/>
</dbReference>
<keyword evidence="5 10" id="KW-0159">Chromosome partition</keyword>
<dbReference type="Gene3D" id="1.10.443.10">
    <property type="entry name" value="Intergrase catalytic core"/>
    <property type="match status" value="1"/>
</dbReference>
<feature type="active site" evidence="10">
    <location>
        <position position="246"/>
    </location>
</feature>
<feature type="active site" evidence="10">
    <location>
        <position position="269"/>
    </location>
</feature>
<evidence type="ECO:0000256" key="1">
    <source>
        <dbReference type="ARBA" id="ARBA00004496"/>
    </source>
</evidence>
<gene>
    <name evidence="13" type="primary">xerD_2</name>
    <name evidence="10" type="synonym">xerC</name>
    <name evidence="13" type="ORF">CE91St30_20860</name>
</gene>
<dbReference type="Pfam" id="PF02899">
    <property type="entry name" value="Phage_int_SAM_1"/>
    <property type="match status" value="1"/>
</dbReference>
<keyword evidence="14" id="KW-1185">Reference proteome</keyword>
<evidence type="ECO:0000256" key="7">
    <source>
        <dbReference type="ARBA" id="ARBA00023125"/>
    </source>
</evidence>
<dbReference type="InterPro" id="IPR023009">
    <property type="entry name" value="Tyrosine_recombinase_XerC/XerD"/>
</dbReference>
<dbReference type="RefSeq" id="WP_244385955.1">
    <property type="nucleotide sequence ID" value="NZ_AP025564.1"/>
</dbReference>
<evidence type="ECO:0000256" key="8">
    <source>
        <dbReference type="ARBA" id="ARBA00023172"/>
    </source>
</evidence>
<evidence type="ECO:0000256" key="4">
    <source>
        <dbReference type="ARBA" id="ARBA00022618"/>
    </source>
</evidence>
<organism evidence="13 14">
    <name type="scientific">Raoultibacter timonensis</name>
    <dbReference type="NCBI Taxonomy" id="1907662"/>
    <lineage>
        <taxon>Bacteria</taxon>
        <taxon>Bacillati</taxon>
        <taxon>Actinomycetota</taxon>
        <taxon>Coriobacteriia</taxon>
        <taxon>Eggerthellales</taxon>
        <taxon>Eggerthellaceae</taxon>
        <taxon>Raoultibacter</taxon>
    </lineage>
</organism>
<proteinExistence type="inferred from homology"/>
<dbReference type="PANTHER" id="PTHR30349">
    <property type="entry name" value="PHAGE INTEGRASE-RELATED"/>
    <property type="match status" value="1"/>
</dbReference>
<dbReference type="SUPFAM" id="SSF56349">
    <property type="entry name" value="DNA breaking-rejoining enzymes"/>
    <property type="match status" value="1"/>
</dbReference>
<evidence type="ECO:0000256" key="6">
    <source>
        <dbReference type="ARBA" id="ARBA00022908"/>
    </source>
</evidence>
<dbReference type="InterPro" id="IPR013762">
    <property type="entry name" value="Integrase-like_cat_sf"/>
</dbReference>
<evidence type="ECO:0000313" key="13">
    <source>
        <dbReference type="EMBL" id="BDE96753.1"/>
    </source>
</evidence>
<dbReference type="PANTHER" id="PTHR30349:SF81">
    <property type="entry name" value="TYROSINE RECOMBINASE XERC"/>
    <property type="match status" value="1"/>
</dbReference>
<feature type="active site" evidence="10">
    <location>
        <position position="147"/>
    </location>
</feature>
<dbReference type="PROSITE" id="PS51898">
    <property type="entry name" value="TYR_RECOMBINASE"/>
    <property type="match status" value="1"/>
</dbReference>
<dbReference type="EMBL" id="AP025564">
    <property type="protein sequence ID" value="BDE96753.1"/>
    <property type="molecule type" value="Genomic_DNA"/>
</dbReference>
<name>A0ABN6MFL6_9ACTN</name>
<evidence type="ECO:0000256" key="3">
    <source>
        <dbReference type="ARBA" id="ARBA00022490"/>
    </source>
</evidence>
<keyword evidence="4 10" id="KW-0132">Cell division</keyword>
<dbReference type="NCBIfam" id="TIGR02225">
    <property type="entry name" value="recomb_XerD"/>
    <property type="match status" value="1"/>
</dbReference>
<keyword evidence="6 10" id="KW-0229">DNA integration</keyword>
<keyword evidence="8 10" id="KW-0233">DNA recombination</keyword>
<feature type="active site" evidence="10">
    <location>
        <position position="243"/>
    </location>
</feature>
<comment type="function">
    <text evidence="10">Site-specific tyrosine recombinase, which acts by catalyzing the cutting and rejoining of the recombining DNA molecules. The XerC-XerD complex is essential to convert dimers of the bacterial chromosome into monomers to permit their segregation at cell division. It also contributes to the segregational stability of plasmids.</text>
</comment>
<evidence type="ECO:0000256" key="2">
    <source>
        <dbReference type="ARBA" id="ARBA00010450"/>
    </source>
</evidence>
<evidence type="ECO:0000259" key="12">
    <source>
        <dbReference type="PROSITE" id="PS51900"/>
    </source>
</evidence>
<dbReference type="Gene3D" id="1.10.150.130">
    <property type="match status" value="1"/>
</dbReference>
<evidence type="ECO:0000259" key="11">
    <source>
        <dbReference type="PROSITE" id="PS51898"/>
    </source>
</evidence>
<dbReference type="InterPro" id="IPR044068">
    <property type="entry name" value="CB"/>
</dbReference>
<dbReference type="InterPro" id="IPR011932">
    <property type="entry name" value="Recomb_XerD"/>
</dbReference>
<protein>
    <recommendedName>
        <fullName evidence="10">Tyrosine recombinase XerC</fullName>
    </recommendedName>
</protein>
<evidence type="ECO:0000256" key="9">
    <source>
        <dbReference type="ARBA" id="ARBA00023306"/>
    </source>
</evidence>
<comment type="subcellular location">
    <subcellularLocation>
        <location evidence="1 10">Cytoplasm</location>
    </subcellularLocation>
</comment>